<name>A0A4R1BC11_9BACT</name>
<sequence>MLQRIQSVWLLLGAAFAATTFRFPFYSGTLKPGATTFADPAPGPELNALATIWLTILTAVICGLALVTIFLYGNRKMQLRFSIIGLFLSIGLLALYFLQLGNFATGVMALSCIFYFAIPVCWFLAIRGIIRDDKLIRSMDRLR</sequence>
<accession>A0A4R1BC11</accession>
<feature type="transmembrane region" description="Helical" evidence="1">
    <location>
        <begin position="79"/>
        <end position="98"/>
    </location>
</feature>
<dbReference type="OrthoDB" id="594989at2"/>
<evidence type="ECO:0000313" key="3">
    <source>
        <dbReference type="Proteomes" id="UP000295334"/>
    </source>
</evidence>
<protein>
    <submittedName>
        <fullName evidence="2">DUF4293 family protein</fullName>
    </submittedName>
</protein>
<comment type="caution">
    <text evidence="2">The sequence shown here is derived from an EMBL/GenBank/DDBJ whole genome shotgun (WGS) entry which is preliminary data.</text>
</comment>
<reference evidence="2 3" key="1">
    <citation type="submission" date="2019-03" db="EMBL/GenBank/DDBJ databases">
        <authorList>
            <person name="Kim M.K.M."/>
        </authorList>
    </citation>
    <scope>NUCLEOTIDE SEQUENCE [LARGE SCALE GENOMIC DNA]</scope>
    <source>
        <strain evidence="2 3">17J68-12</strain>
    </source>
</reference>
<keyword evidence="1" id="KW-0472">Membrane</keyword>
<proteinExistence type="predicted"/>
<feature type="transmembrane region" description="Helical" evidence="1">
    <location>
        <begin position="46"/>
        <end position="72"/>
    </location>
</feature>
<dbReference type="Pfam" id="PF14126">
    <property type="entry name" value="DUF4293"/>
    <property type="match status" value="1"/>
</dbReference>
<gene>
    <name evidence="2" type="ORF">EPD60_11345</name>
</gene>
<feature type="transmembrane region" description="Helical" evidence="1">
    <location>
        <begin position="104"/>
        <end position="130"/>
    </location>
</feature>
<evidence type="ECO:0000256" key="1">
    <source>
        <dbReference type="SAM" id="Phobius"/>
    </source>
</evidence>
<keyword evidence="1" id="KW-0812">Transmembrane</keyword>
<dbReference type="EMBL" id="SJZI01000042">
    <property type="protein sequence ID" value="TCJ14571.1"/>
    <property type="molecule type" value="Genomic_DNA"/>
</dbReference>
<evidence type="ECO:0000313" key="2">
    <source>
        <dbReference type="EMBL" id="TCJ14571.1"/>
    </source>
</evidence>
<keyword evidence="3" id="KW-1185">Reference proteome</keyword>
<dbReference type="InterPro" id="IPR025635">
    <property type="entry name" value="DUF4293"/>
</dbReference>
<organism evidence="2 3">
    <name type="scientific">Flaviaesturariibacter flavus</name>
    <dbReference type="NCBI Taxonomy" id="2502780"/>
    <lineage>
        <taxon>Bacteria</taxon>
        <taxon>Pseudomonadati</taxon>
        <taxon>Bacteroidota</taxon>
        <taxon>Chitinophagia</taxon>
        <taxon>Chitinophagales</taxon>
        <taxon>Chitinophagaceae</taxon>
        <taxon>Flaviaestuariibacter</taxon>
    </lineage>
</organism>
<dbReference type="RefSeq" id="WP_131449561.1">
    <property type="nucleotide sequence ID" value="NZ_SJZI01000042.1"/>
</dbReference>
<dbReference type="Proteomes" id="UP000295334">
    <property type="component" value="Unassembled WGS sequence"/>
</dbReference>
<dbReference type="AlphaFoldDB" id="A0A4R1BC11"/>
<keyword evidence="1" id="KW-1133">Transmembrane helix</keyword>